<feature type="non-terminal residue" evidence="2">
    <location>
        <position position="962"/>
    </location>
</feature>
<dbReference type="InterPro" id="IPR052343">
    <property type="entry name" value="Retrotransposon-Effector_Assoc"/>
</dbReference>
<proteinExistence type="predicted"/>
<dbReference type="PANTHER" id="PTHR46890:SF48">
    <property type="entry name" value="RNA-DIRECTED DNA POLYMERASE"/>
    <property type="match status" value="1"/>
</dbReference>
<feature type="domain" description="Reverse transcriptase" evidence="1">
    <location>
        <begin position="557"/>
        <end position="836"/>
    </location>
</feature>
<sequence length="962" mass="111018">MEGGKEGGSSTYNQDFLFESSNQQFGFRVDVKRISIEDKVRREVFDVDEALILRTRGNNKVANVYQEEDELEYVEPLDGDAKQVTYVVQRTLCLPKVSDYSQRNKIFQTKCLVKKEICSIIIDRGSCKNLVSKALIKGFKILTEPHPSPYQIGWIKKGPTLKVTEICKVPLAIGKHYMSWLLVMLLIWGHVIEQDLLTLVVSPKEFQAERKETGVSYALVVKGVEDVMKNAIPTVVYKTSPKHVVDLVDLPGNNNVQANRMVKEVQATHEVVQANITEANAKYKIALDKHRRKKVFQVGDEIDDNAYVVDLLNTMSISKTFNVLDIYEFHSEDVNEDKHSRTSSFKKIRNDENIVNELAELPIGMARRKKDLRFSNFVIDKKEFLHIVKKAWEVEIDGHMMYRVVKKLKLMKPCTSKLSWKDGNIFERVTRLKDCLKNIQAEVDKYPHNEDTKVNSCMILSEYYEVMKDENNLLMQKAKMERLKDGDRNTEFFHKIIKGRMHKGRIVSVCNEKGERSENAMFDIEDSKAPGPDGYTARFYKSAWSVIGKDICQVVKDFFVNEKLLGEVNATLISLVPKVPNTDRVSKFKHIACSNVIYKCISKIITNRLKEVLGKLVHESHSAFIAGRQIINNILLAQELFKGYYRKQKIKKVIFKIDLHKSYDAINWDFLRVVLDKFSFPEKMVKWILVCISATKFSININGEIECYFSGGTGLRQGDSMSPYLFTLVMEDFNLIMRIHINDNKEFKYHHGCQKLGITHLCFADDLLVFFHEDHKSVNVIKKDLEEFSSYSGLKANMSKSIVFLGGLTEAKQKSIIDIVPFAIERLPERYLGVSVLTKKINATDYRDGKFTLHFWKSLNKALGTLLDMSIAYHQETDEQLSIVHSTFHFSKLRKCIADEPLAIPLDEIQVDDKLKFIKELVEIMDREVKHLKQSRIPIVKVRWNSRRGPEFTWECEDQMQK</sequence>
<evidence type="ECO:0000313" key="2">
    <source>
        <dbReference type="EMBL" id="GEU51937.1"/>
    </source>
</evidence>
<dbReference type="GO" id="GO:0003964">
    <property type="term" value="F:RNA-directed DNA polymerase activity"/>
    <property type="evidence" value="ECO:0007669"/>
    <property type="project" value="UniProtKB-KW"/>
</dbReference>
<dbReference type="CDD" id="cd01650">
    <property type="entry name" value="RT_nLTR_like"/>
    <property type="match status" value="1"/>
</dbReference>
<dbReference type="InterPro" id="IPR043502">
    <property type="entry name" value="DNA/RNA_pol_sf"/>
</dbReference>
<dbReference type="PROSITE" id="PS50878">
    <property type="entry name" value="RT_POL"/>
    <property type="match status" value="1"/>
</dbReference>
<dbReference type="EMBL" id="BKCJ010002942">
    <property type="protein sequence ID" value="GEU51937.1"/>
    <property type="molecule type" value="Genomic_DNA"/>
</dbReference>
<keyword evidence="2" id="KW-0695">RNA-directed DNA polymerase</keyword>
<reference evidence="2" key="1">
    <citation type="journal article" date="2019" name="Sci. Rep.">
        <title>Draft genome of Tanacetum cinerariifolium, the natural source of mosquito coil.</title>
        <authorList>
            <person name="Yamashiro T."/>
            <person name="Shiraishi A."/>
            <person name="Satake H."/>
            <person name="Nakayama K."/>
        </authorList>
    </citation>
    <scope>NUCLEOTIDE SEQUENCE</scope>
</reference>
<comment type="caution">
    <text evidence="2">The sequence shown here is derived from an EMBL/GenBank/DDBJ whole genome shotgun (WGS) entry which is preliminary data.</text>
</comment>
<keyword evidence="2" id="KW-0808">Transferase</keyword>
<gene>
    <name evidence="2" type="ORF">Tci_023915</name>
</gene>
<dbReference type="Pfam" id="PF00078">
    <property type="entry name" value="RVT_1"/>
    <property type="match status" value="1"/>
</dbReference>
<dbReference type="AlphaFoldDB" id="A0A6L2KTG8"/>
<protein>
    <submittedName>
        <fullName evidence="2">RNA-directed DNA polymerase, eukaryota, reverse transcriptase zinc-binding domain protein</fullName>
    </submittedName>
</protein>
<dbReference type="SUPFAM" id="SSF56672">
    <property type="entry name" value="DNA/RNA polymerases"/>
    <property type="match status" value="1"/>
</dbReference>
<organism evidence="2">
    <name type="scientific">Tanacetum cinerariifolium</name>
    <name type="common">Dalmatian daisy</name>
    <name type="synonym">Chrysanthemum cinerariifolium</name>
    <dbReference type="NCBI Taxonomy" id="118510"/>
    <lineage>
        <taxon>Eukaryota</taxon>
        <taxon>Viridiplantae</taxon>
        <taxon>Streptophyta</taxon>
        <taxon>Embryophyta</taxon>
        <taxon>Tracheophyta</taxon>
        <taxon>Spermatophyta</taxon>
        <taxon>Magnoliopsida</taxon>
        <taxon>eudicotyledons</taxon>
        <taxon>Gunneridae</taxon>
        <taxon>Pentapetalae</taxon>
        <taxon>asterids</taxon>
        <taxon>campanulids</taxon>
        <taxon>Asterales</taxon>
        <taxon>Asteraceae</taxon>
        <taxon>Asteroideae</taxon>
        <taxon>Anthemideae</taxon>
        <taxon>Anthemidinae</taxon>
        <taxon>Tanacetum</taxon>
    </lineage>
</organism>
<name>A0A6L2KTG8_TANCI</name>
<dbReference type="InterPro" id="IPR000477">
    <property type="entry name" value="RT_dom"/>
</dbReference>
<dbReference type="PANTHER" id="PTHR46890">
    <property type="entry name" value="NON-LTR RETROLELEMENT REVERSE TRANSCRIPTASE-LIKE PROTEIN-RELATED"/>
    <property type="match status" value="1"/>
</dbReference>
<evidence type="ECO:0000259" key="1">
    <source>
        <dbReference type="PROSITE" id="PS50878"/>
    </source>
</evidence>
<keyword evidence="2" id="KW-0548">Nucleotidyltransferase</keyword>
<accession>A0A6L2KTG8</accession>
<dbReference type="CDD" id="cd00303">
    <property type="entry name" value="retropepsin_like"/>
    <property type="match status" value="1"/>
</dbReference>